<keyword evidence="1" id="KW-0472">Membrane</keyword>
<keyword evidence="3" id="KW-1185">Reference proteome</keyword>
<evidence type="ECO:0000313" key="2">
    <source>
        <dbReference type="EMBL" id="SHE77534.1"/>
    </source>
</evidence>
<sequence length="168" mass="19305">MKFKRFKFIILFSIALILFPSLVYANSSWHWLTTSPLTVLPFAIIFTLLIETIMVIKVGKVRNYKKTFIIVSLANLISFLVPYINRAYMFIPISGDYALLDAFHAGPFYIVLVGYLLLTVLVEFPVVYLLLRKDCENEKDLNKAILYSNIITTVLVGICERIICIGKW</sequence>
<protein>
    <submittedName>
        <fullName evidence="2">Uncharacterized protein</fullName>
    </submittedName>
</protein>
<proteinExistence type="predicted"/>
<organism evidence="2 3">
    <name type="scientific">Tissierella praeacuta DSM 18095</name>
    <dbReference type="NCBI Taxonomy" id="1123404"/>
    <lineage>
        <taxon>Bacteria</taxon>
        <taxon>Bacillati</taxon>
        <taxon>Bacillota</taxon>
        <taxon>Tissierellia</taxon>
        <taxon>Tissierellales</taxon>
        <taxon>Tissierellaceae</taxon>
        <taxon>Tissierella</taxon>
    </lineage>
</organism>
<dbReference type="EMBL" id="FQTY01000006">
    <property type="protein sequence ID" value="SHE77534.1"/>
    <property type="molecule type" value="Genomic_DNA"/>
</dbReference>
<dbReference type="GeneID" id="90994238"/>
<dbReference type="STRING" id="1123404.SAMN02745784_01793"/>
<dbReference type="Proteomes" id="UP000184114">
    <property type="component" value="Unassembled WGS sequence"/>
</dbReference>
<feature type="transmembrane region" description="Helical" evidence="1">
    <location>
        <begin position="108"/>
        <end position="131"/>
    </location>
</feature>
<keyword evidence="1" id="KW-0812">Transmembrane</keyword>
<feature type="transmembrane region" description="Helical" evidence="1">
    <location>
        <begin position="68"/>
        <end position="88"/>
    </location>
</feature>
<keyword evidence="1" id="KW-1133">Transmembrane helix</keyword>
<evidence type="ECO:0000256" key="1">
    <source>
        <dbReference type="SAM" id="Phobius"/>
    </source>
</evidence>
<gene>
    <name evidence="2" type="ORF">SAMN02745784_01793</name>
</gene>
<feature type="transmembrane region" description="Helical" evidence="1">
    <location>
        <begin position="35"/>
        <end position="56"/>
    </location>
</feature>
<dbReference type="RefSeq" id="WP_072975568.1">
    <property type="nucleotide sequence ID" value="NZ_FQTY01000006.1"/>
</dbReference>
<accession>A0A1M4W8F1</accession>
<dbReference type="AlphaFoldDB" id="A0A1M4W8F1"/>
<name>A0A1M4W8F1_9FIRM</name>
<evidence type="ECO:0000313" key="3">
    <source>
        <dbReference type="Proteomes" id="UP000184114"/>
    </source>
</evidence>
<reference evidence="3" key="1">
    <citation type="submission" date="2016-11" db="EMBL/GenBank/DDBJ databases">
        <authorList>
            <person name="Varghese N."/>
            <person name="Submissions S."/>
        </authorList>
    </citation>
    <scope>NUCLEOTIDE SEQUENCE [LARGE SCALE GENOMIC DNA]</scope>
    <source>
        <strain evidence="3">DSM 18095</strain>
    </source>
</reference>